<organism evidence="1 2">
    <name type="scientific">Pirellulimonas nuda</name>
    <dbReference type="NCBI Taxonomy" id="2528009"/>
    <lineage>
        <taxon>Bacteria</taxon>
        <taxon>Pseudomonadati</taxon>
        <taxon>Planctomycetota</taxon>
        <taxon>Planctomycetia</taxon>
        <taxon>Pirellulales</taxon>
        <taxon>Lacipirellulaceae</taxon>
        <taxon>Pirellulimonas</taxon>
    </lineage>
</organism>
<protein>
    <submittedName>
        <fullName evidence="1">Uncharacterized protein</fullName>
    </submittedName>
</protein>
<dbReference type="KEGG" id="pnd:Pla175_38100"/>
<name>A0A518DG05_9BACT</name>
<keyword evidence="2" id="KW-1185">Reference proteome</keyword>
<reference evidence="1 2" key="1">
    <citation type="submission" date="2019-02" db="EMBL/GenBank/DDBJ databases">
        <title>Deep-cultivation of Planctomycetes and their phenomic and genomic characterization uncovers novel biology.</title>
        <authorList>
            <person name="Wiegand S."/>
            <person name="Jogler M."/>
            <person name="Boedeker C."/>
            <person name="Pinto D."/>
            <person name="Vollmers J."/>
            <person name="Rivas-Marin E."/>
            <person name="Kohn T."/>
            <person name="Peeters S.H."/>
            <person name="Heuer A."/>
            <person name="Rast P."/>
            <person name="Oberbeckmann S."/>
            <person name="Bunk B."/>
            <person name="Jeske O."/>
            <person name="Meyerdierks A."/>
            <person name="Storesund J.E."/>
            <person name="Kallscheuer N."/>
            <person name="Luecker S."/>
            <person name="Lage O.M."/>
            <person name="Pohl T."/>
            <person name="Merkel B.J."/>
            <person name="Hornburger P."/>
            <person name="Mueller R.-W."/>
            <person name="Bruemmer F."/>
            <person name="Labrenz M."/>
            <person name="Spormann A.M."/>
            <person name="Op den Camp H."/>
            <person name="Overmann J."/>
            <person name="Amann R."/>
            <person name="Jetten M.S.M."/>
            <person name="Mascher T."/>
            <person name="Medema M.H."/>
            <person name="Devos D.P."/>
            <person name="Kaster A.-K."/>
            <person name="Ovreas L."/>
            <person name="Rohde M."/>
            <person name="Galperin M.Y."/>
            <person name="Jogler C."/>
        </authorList>
    </citation>
    <scope>NUCLEOTIDE SEQUENCE [LARGE SCALE GENOMIC DNA]</scope>
    <source>
        <strain evidence="1 2">Pla175</strain>
    </source>
</reference>
<dbReference type="AlphaFoldDB" id="A0A518DG05"/>
<gene>
    <name evidence="1" type="ORF">Pla175_38100</name>
</gene>
<sequence length="83" mass="9217">MTPIKAHVSRGLSPINTASFAAHTLRETLVWQNPRRQETGVWLNVRKLSEKNATAKWSASIDGLLRDSARSSRPSKLTMSKTA</sequence>
<dbReference type="EMBL" id="CP036291">
    <property type="protein sequence ID" value="QDU90406.1"/>
    <property type="molecule type" value="Genomic_DNA"/>
</dbReference>
<proteinExistence type="predicted"/>
<evidence type="ECO:0000313" key="1">
    <source>
        <dbReference type="EMBL" id="QDU90406.1"/>
    </source>
</evidence>
<accession>A0A518DG05</accession>
<dbReference type="Proteomes" id="UP000317429">
    <property type="component" value="Chromosome"/>
</dbReference>
<evidence type="ECO:0000313" key="2">
    <source>
        <dbReference type="Proteomes" id="UP000317429"/>
    </source>
</evidence>